<accession>A0A225NJZ3</accession>
<dbReference type="SUPFAM" id="SSF111369">
    <property type="entry name" value="HlyD-like secretion proteins"/>
    <property type="match status" value="1"/>
</dbReference>
<keyword evidence="4" id="KW-0732">Signal</keyword>
<reference evidence="9 10" key="1">
    <citation type="submission" date="2013-04" db="EMBL/GenBank/DDBJ databases">
        <title>Oceanicola sp. 22II1-22F33 Genome Sequencing.</title>
        <authorList>
            <person name="Lai Q."/>
            <person name="Li G."/>
            <person name="Shao Z."/>
        </authorList>
    </citation>
    <scope>NUCLEOTIDE SEQUENCE [LARGE SCALE GENOMIC DNA]</scope>
    <source>
        <strain evidence="9 10">22II1-22F33</strain>
    </source>
</reference>
<feature type="domain" description="Multidrug resistance protein MdtA-like C-terminal permuted SH3" evidence="8">
    <location>
        <begin position="302"/>
        <end position="360"/>
    </location>
</feature>
<organism evidence="9 10">
    <name type="scientific">Marinibacterium profundimaris</name>
    <dbReference type="NCBI Taxonomy" id="1679460"/>
    <lineage>
        <taxon>Bacteria</taxon>
        <taxon>Pseudomonadati</taxon>
        <taxon>Pseudomonadota</taxon>
        <taxon>Alphaproteobacteria</taxon>
        <taxon>Rhodobacterales</taxon>
        <taxon>Paracoccaceae</taxon>
        <taxon>Marinibacterium</taxon>
    </lineage>
</organism>
<dbReference type="Proteomes" id="UP000215377">
    <property type="component" value="Unassembled WGS sequence"/>
</dbReference>
<evidence type="ECO:0000259" key="7">
    <source>
        <dbReference type="Pfam" id="PF25944"/>
    </source>
</evidence>
<dbReference type="AlphaFoldDB" id="A0A225NJZ3"/>
<feature type="domain" description="Multidrug resistance protein MdtA-like beta-barrel" evidence="7">
    <location>
        <begin position="204"/>
        <end position="293"/>
    </location>
</feature>
<dbReference type="Pfam" id="PF25876">
    <property type="entry name" value="HH_MFP_RND"/>
    <property type="match status" value="1"/>
</dbReference>
<dbReference type="GO" id="GO:0046677">
    <property type="term" value="P:response to antibiotic"/>
    <property type="evidence" value="ECO:0007669"/>
    <property type="project" value="TreeGrafter"/>
</dbReference>
<dbReference type="PANTHER" id="PTHR30158:SF3">
    <property type="entry name" value="MULTIDRUG EFFLUX PUMP SUBUNIT ACRA-RELATED"/>
    <property type="match status" value="1"/>
</dbReference>
<proteinExistence type="inferred from homology"/>
<feature type="domain" description="Multidrug resistance protein MdtA-like barrel-sandwich hybrid" evidence="6">
    <location>
        <begin position="60"/>
        <end position="191"/>
    </location>
</feature>
<evidence type="ECO:0000259" key="8">
    <source>
        <dbReference type="Pfam" id="PF25967"/>
    </source>
</evidence>
<dbReference type="PANTHER" id="PTHR30158">
    <property type="entry name" value="ACRA/E-RELATED COMPONENT OF DRUG EFFLUX TRANSPORTER"/>
    <property type="match status" value="1"/>
</dbReference>
<sequence length="377" mass="40181">MPVPYPIRPAILALGLFSFSLMPQALGAQETPRVTVAAARMIDVTQSVTFIGTGEAIDAIDLVARVSGFIQEVAQDNGAEVADGDLLFRIEPDAYEAALAARKADLAQAEANLELARIDYERKSTLLERGSGSEAERDISLANQRVAEASVSAARAAIRQAELDLSYTEVHAPFSGRLGRIEVSEGELVTPSSGPLVSLVQLDPIFVTFSITERQFIALLQALDLTGPELTQSDTKPAVNVILPTGEALDSPGELVFVDNRVDPRTGSIAIRARFDNSRQLISDGGFVTLRIAAPIPSEELAIPQAAIQRDQRGDFVLVVGADGNVSQRYVTLGPQVETDVVVEDGLREAETVITEGLQKVRVGVTVEPVLAGDGSE</sequence>
<dbReference type="Gene3D" id="2.40.50.100">
    <property type="match status" value="1"/>
</dbReference>
<dbReference type="GO" id="GO:0030313">
    <property type="term" value="C:cell envelope"/>
    <property type="evidence" value="ECO:0007669"/>
    <property type="project" value="UniProtKB-SubCell"/>
</dbReference>
<keyword evidence="3" id="KW-0175">Coiled coil</keyword>
<feature type="signal peptide" evidence="4">
    <location>
        <begin position="1"/>
        <end position="27"/>
    </location>
</feature>
<gene>
    <name evidence="9" type="ORF">ATO3_21905</name>
</gene>
<dbReference type="InterPro" id="IPR058626">
    <property type="entry name" value="MdtA-like_b-barrel"/>
</dbReference>
<dbReference type="Gene3D" id="2.40.420.20">
    <property type="match status" value="1"/>
</dbReference>
<dbReference type="Gene3D" id="2.40.30.170">
    <property type="match status" value="1"/>
</dbReference>
<dbReference type="InterPro" id="IPR058627">
    <property type="entry name" value="MdtA-like_C"/>
</dbReference>
<dbReference type="EMBL" id="AQQR01000015">
    <property type="protein sequence ID" value="OWU69491.1"/>
    <property type="molecule type" value="Genomic_DNA"/>
</dbReference>
<comment type="similarity">
    <text evidence="2">Belongs to the membrane fusion protein (MFP) (TC 8.A.1) family.</text>
</comment>
<dbReference type="GO" id="GO:0005886">
    <property type="term" value="C:plasma membrane"/>
    <property type="evidence" value="ECO:0007669"/>
    <property type="project" value="TreeGrafter"/>
</dbReference>
<evidence type="ECO:0000256" key="4">
    <source>
        <dbReference type="SAM" id="SignalP"/>
    </source>
</evidence>
<evidence type="ECO:0000259" key="6">
    <source>
        <dbReference type="Pfam" id="PF25917"/>
    </source>
</evidence>
<dbReference type="Pfam" id="PF25917">
    <property type="entry name" value="BSH_RND"/>
    <property type="match status" value="1"/>
</dbReference>
<comment type="subcellular location">
    <subcellularLocation>
        <location evidence="1">Cell envelope</location>
    </subcellularLocation>
</comment>
<evidence type="ECO:0000259" key="5">
    <source>
        <dbReference type="Pfam" id="PF25876"/>
    </source>
</evidence>
<evidence type="ECO:0000313" key="9">
    <source>
        <dbReference type="EMBL" id="OWU69491.1"/>
    </source>
</evidence>
<comment type="caution">
    <text evidence="9">The sequence shown here is derived from an EMBL/GenBank/DDBJ whole genome shotgun (WGS) entry which is preliminary data.</text>
</comment>
<dbReference type="Gene3D" id="1.10.287.470">
    <property type="entry name" value="Helix hairpin bin"/>
    <property type="match status" value="1"/>
</dbReference>
<dbReference type="InterPro" id="IPR058625">
    <property type="entry name" value="MdtA-like_BSH"/>
</dbReference>
<protein>
    <submittedName>
        <fullName evidence="9">RND transporter</fullName>
    </submittedName>
</protein>
<dbReference type="RefSeq" id="WP_233152260.1">
    <property type="nucleotide sequence ID" value="NZ_AQQR01000015.1"/>
</dbReference>
<evidence type="ECO:0000256" key="1">
    <source>
        <dbReference type="ARBA" id="ARBA00004196"/>
    </source>
</evidence>
<dbReference type="Pfam" id="PF25944">
    <property type="entry name" value="Beta-barrel_RND"/>
    <property type="match status" value="1"/>
</dbReference>
<evidence type="ECO:0000313" key="10">
    <source>
        <dbReference type="Proteomes" id="UP000215377"/>
    </source>
</evidence>
<dbReference type="NCBIfam" id="TIGR01730">
    <property type="entry name" value="RND_mfp"/>
    <property type="match status" value="1"/>
</dbReference>
<dbReference type="Pfam" id="PF25967">
    <property type="entry name" value="RND-MFP_C"/>
    <property type="match status" value="1"/>
</dbReference>
<feature type="coiled-coil region" evidence="3">
    <location>
        <begin position="99"/>
        <end position="126"/>
    </location>
</feature>
<dbReference type="InterPro" id="IPR006143">
    <property type="entry name" value="RND_pump_MFP"/>
</dbReference>
<name>A0A225NJZ3_9RHOB</name>
<evidence type="ECO:0000256" key="3">
    <source>
        <dbReference type="SAM" id="Coils"/>
    </source>
</evidence>
<evidence type="ECO:0000256" key="2">
    <source>
        <dbReference type="ARBA" id="ARBA00009477"/>
    </source>
</evidence>
<feature type="chain" id="PRO_5012013782" evidence="4">
    <location>
        <begin position="28"/>
        <end position="377"/>
    </location>
</feature>
<feature type="domain" description="Multidrug resistance protein MdtA-like alpha-helical hairpin" evidence="5">
    <location>
        <begin position="99"/>
        <end position="168"/>
    </location>
</feature>
<dbReference type="GO" id="GO:0022857">
    <property type="term" value="F:transmembrane transporter activity"/>
    <property type="evidence" value="ECO:0007669"/>
    <property type="project" value="InterPro"/>
</dbReference>
<keyword evidence="10" id="KW-1185">Reference proteome</keyword>
<dbReference type="InterPro" id="IPR058624">
    <property type="entry name" value="MdtA-like_HH"/>
</dbReference>